<comment type="caution">
    <text evidence="2">The sequence shown here is derived from an EMBL/GenBank/DDBJ whole genome shotgun (WGS) entry which is preliminary data.</text>
</comment>
<feature type="compositionally biased region" description="Acidic residues" evidence="1">
    <location>
        <begin position="96"/>
        <end position="107"/>
    </location>
</feature>
<protein>
    <submittedName>
        <fullName evidence="2">Uncharacterized protein</fullName>
    </submittedName>
</protein>
<dbReference type="Proteomes" id="UP000326924">
    <property type="component" value="Unassembled WGS sequence"/>
</dbReference>
<evidence type="ECO:0000313" key="3">
    <source>
        <dbReference type="Proteomes" id="UP000326924"/>
    </source>
</evidence>
<name>A0A5J5EW53_9PEZI</name>
<gene>
    <name evidence="2" type="ORF">FN846DRAFT_907247</name>
</gene>
<dbReference type="EMBL" id="VXIS01000094">
    <property type="protein sequence ID" value="KAA8905890.1"/>
    <property type="molecule type" value="Genomic_DNA"/>
</dbReference>
<accession>A0A5J5EW53</accession>
<feature type="region of interest" description="Disordered" evidence="1">
    <location>
        <begin position="71"/>
        <end position="161"/>
    </location>
</feature>
<dbReference type="OrthoDB" id="5509965at2759"/>
<proteinExistence type="predicted"/>
<dbReference type="InParanoid" id="A0A5J5EW53"/>
<organism evidence="2 3">
    <name type="scientific">Sphaerosporella brunnea</name>
    <dbReference type="NCBI Taxonomy" id="1250544"/>
    <lineage>
        <taxon>Eukaryota</taxon>
        <taxon>Fungi</taxon>
        <taxon>Dikarya</taxon>
        <taxon>Ascomycota</taxon>
        <taxon>Pezizomycotina</taxon>
        <taxon>Pezizomycetes</taxon>
        <taxon>Pezizales</taxon>
        <taxon>Pyronemataceae</taxon>
        <taxon>Sphaerosporella</taxon>
    </lineage>
</organism>
<reference evidence="2 3" key="1">
    <citation type="submission" date="2019-09" db="EMBL/GenBank/DDBJ databases">
        <title>Draft genome of the ectomycorrhizal ascomycete Sphaerosporella brunnea.</title>
        <authorList>
            <consortium name="DOE Joint Genome Institute"/>
            <person name="Benucci G.M."/>
            <person name="Marozzi G."/>
            <person name="Antonielli L."/>
            <person name="Sanchez S."/>
            <person name="Marco P."/>
            <person name="Wang X."/>
            <person name="Falini L.B."/>
            <person name="Barry K."/>
            <person name="Haridas S."/>
            <person name="Lipzen A."/>
            <person name="Labutti K."/>
            <person name="Grigoriev I.V."/>
            <person name="Murat C."/>
            <person name="Martin F."/>
            <person name="Albertini E."/>
            <person name="Donnini D."/>
            <person name="Bonito G."/>
        </authorList>
    </citation>
    <scope>NUCLEOTIDE SEQUENCE [LARGE SCALE GENOMIC DNA]</scope>
    <source>
        <strain evidence="2 3">Sb_GMNB300</strain>
    </source>
</reference>
<feature type="compositionally biased region" description="Pro residues" evidence="1">
    <location>
        <begin position="129"/>
        <end position="142"/>
    </location>
</feature>
<dbReference type="AlphaFoldDB" id="A0A5J5EW53"/>
<keyword evidence="3" id="KW-1185">Reference proteome</keyword>
<sequence>MAEIRVRIDDYCTGIGIPLDRNYGTFPAEQMMELGAKATKWWNKTYGRQKMTRVLMDALIHRMCLDKVRSKRTREMRMQTMKPRQQLAGLPSEYESAAEESGDEVEDIAARQGRTTSSPVDVQERPSSQSPPPEALTPPPPQSADTDVEDSTNTGMAPAGREVAAGVSGRLPVTTSLLQEYLQWYIALVDNPRRVDSIIRAGNILMQEDFELITIQKFRGFEWQLLGITLGIGLALQQDIGAFLDSRRKGQRRDSVV</sequence>
<evidence type="ECO:0000256" key="1">
    <source>
        <dbReference type="SAM" id="MobiDB-lite"/>
    </source>
</evidence>
<evidence type="ECO:0000313" key="2">
    <source>
        <dbReference type="EMBL" id="KAA8905890.1"/>
    </source>
</evidence>